<dbReference type="PANTHER" id="PTHR36617:SF15">
    <property type="entry name" value="REVERSE TRANSCRIPTASE ZINC-BINDING DOMAIN-CONTAINING PROTEIN"/>
    <property type="match status" value="1"/>
</dbReference>
<dbReference type="AlphaFoldDB" id="A0A2N9EI30"/>
<reference evidence="2" key="1">
    <citation type="submission" date="2018-02" db="EMBL/GenBank/DDBJ databases">
        <authorList>
            <person name="Cohen D.B."/>
            <person name="Kent A.D."/>
        </authorList>
    </citation>
    <scope>NUCLEOTIDE SEQUENCE</scope>
</reference>
<name>A0A2N9EI30_FAGSY</name>
<accession>A0A2N9EI30</accession>
<gene>
    <name evidence="2" type="ORF">FSB_LOCUS2243</name>
</gene>
<dbReference type="InterPro" id="IPR026960">
    <property type="entry name" value="RVT-Znf"/>
</dbReference>
<dbReference type="PANTHER" id="PTHR36617">
    <property type="entry name" value="PROTEIN, PUTATIVE-RELATED"/>
    <property type="match status" value="1"/>
</dbReference>
<dbReference type="EMBL" id="OIVN01000105">
    <property type="protein sequence ID" value="SPC74361.1"/>
    <property type="molecule type" value="Genomic_DNA"/>
</dbReference>
<sequence length="301" mass="35355">MGWEAFSRHIHFEVGSGSRVSLWHDHWCSDRPLKELFPRLFKASLNQNDTVASVLVPQGMGHPRVWNVLFGRDCNDWELDQVVTFFSLLHSHIARGVEEDKLVWGLSREGIFDSRSFYHVLHNPPDIRFPWKSIWRVKAPPRVAFFMWTATWGRILTCDNLKKKGIVLAGWCCMCKNAEETVEHLLLHCWFARQLWNFVFQFVGIDWVIPLNVPEMLFSWWNWFGKRSSGVWNLIPSCLMWTIWRERNKRTFENMETPLAKVIEIFFVSLFDWSKAWGLTSSPSVGEFLDSFACSSSDIHL</sequence>
<dbReference type="Pfam" id="PF13966">
    <property type="entry name" value="zf-RVT"/>
    <property type="match status" value="1"/>
</dbReference>
<evidence type="ECO:0000313" key="2">
    <source>
        <dbReference type="EMBL" id="SPC74361.1"/>
    </source>
</evidence>
<organism evidence="2">
    <name type="scientific">Fagus sylvatica</name>
    <name type="common">Beechnut</name>
    <dbReference type="NCBI Taxonomy" id="28930"/>
    <lineage>
        <taxon>Eukaryota</taxon>
        <taxon>Viridiplantae</taxon>
        <taxon>Streptophyta</taxon>
        <taxon>Embryophyta</taxon>
        <taxon>Tracheophyta</taxon>
        <taxon>Spermatophyta</taxon>
        <taxon>Magnoliopsida</taxon>
        <taxon>eudicotyledons</taxon>
        <taxon>Gunneridae</taxon>
        <taxon>Pentapetalae</taxon>
        <taxon>rosids</taxon>
        <taxon>fabids</taxon>
        <taxon>Fagales</taxon>
        <taxon>Fagaceae</taxon>
        <taxon>Fagus</taxon>
    </lineage>
</organism>
<proteinExistence type="predicted"/>
<evidence type="ECO:0000259" key="1">
    <source>
        <dbReference type="Pfam" id="PF13966"/>
    </source>
</evidence>
<protein>
    <recommendedName>
        <fullName evidence="1">Reverse transcriptase zinc-binding domain-containing protein</fullName>
    </recommendedName>
</protein>
<feature type="domain" description="Reverse transcriptase zinc-binding" evidence="1">
    <location>
        <begin position="112"/>
        <end position="196"/>
    </location>
</feature>